<organism evidence="1">
    <name type="scientific">human gut metagenome</name>
    <dbReference type="NCBI Taxonomy" id="408170"/>
    <lineage>
        <taxon>unclassified sequences</taxon>
        <taxon>metagenomes</taxon>
        <taxon>organismal metagenomes</taxon>
    </lineage>
</organism>
<name>K1U2R6_9ZZZZ</name>
<dbReference type="EMBL" id="AJWY01004345">
    <property type="protein sequence ID" value="EKC72645.1"/>
    <property type="molecule type" value="Genomic_DNA"/>
</dbReference>
<sequence length="45" mass="5134">ERALMTICLKADRYTTMGRITEIKQELRRANALKISYAAAKTLGY</sequence>
<proteinExistence type="predicted"/>
<protein>
    <submittedName>
        <fullName evidence="1">Uncharacterized protein</fullName>
    </submittedName>
</protein>
<dbReference type="AlphaFoldDB" id="K1U2R6"/>
<feature type="non-terminal residue" evidence="1">
    <location>
        <position position="1"/>
    </location>
</feature>
<gene>
    <name evidence="1" type="ORF">LEA_06634</name>
</gene>
<reference evidence="1" key="1">
    <citation type="journal article" date="2013" name="Environ. Microbiol.">
        <title>Microbiota from the distal guts of lean and obese adolescents exhibit partial functional redundancy besides clear differences in community structure.</title>
        <authorList>
            <person name="Ferrer M."/>
            <person name="Ruiz A."/>
            <person name="Lanza F."/>
            <person name="Haange S.B."/>
            <person name="Oberbach A."/>
            <person name="Till H."/>
            <person name="Bargiela R."/>
            <person name="Campoy C."/>
            <person name="Segura M.T."/>
            <person name="Richter M."/>
            <person name="von Bergen M."/>
            <person name="Seifert J."/>
            <person name="Suarez A."/>
        </authorList>
    </citation>
    <scope>NUCLEOTIDE SEQUENCE</scope>
</reference>
<comment type="caution">
    <text evidence="1">The sequence shown here is derived from an EMBL/GenBank/DDBJ whole genome shotgun (WGS) entry which is preliminary data.</text>
</comment>
<accession>K1U2R6</accession>
<evidence type="ECO:0000313" key="1">
    <source>
        <dbReference type="EMBL" id="EKC72645.1"/>
    </source>
</evidence>